<evidence type="ECO:0000313" key="3">
    <source>
        <dbReference type="Proteomes" id="UP001221413"/>
    </source>
</evidence>
<evidence type="ECO:0000256" key="1">
    <source>
        <dbReference type="SAM" id="MobiDB-lite"/>
    </source>
</evidence>
<sequence>MTANIGIRIPKAQGGNPGGLPQPLLVGVAFEVPDGKPDDGKTVDGLTELEDGGVRVTIVSVSIMGLVVIDVVPLNSSILVIVELRGSEGADVIVDVEKVEMAWLPNEDEPGPGARTKTRNPGARYSDIPICASTAGRTKQVVVHRMKRGAVRLRGVIDSYYDIESAHRPNAMAPRQGYREEDLTPSDAQ</sequence>
<reference evidence="2" key="1">
    <citation type="submission" date="2023-01" db="EMBL/GenBank/DDBJ databases">
        <title>The chitinases involved in constricting ring structure development in the nematode-trapping fungus Drechslerella dactyloides.</title>
        <authorList>
            <person name="Wang R."/>
            <person name="Zhang L."/>
            <person name="Tang P."/>
            <person name="Li S."/>
            <person name="Liang L."/>
        </authorList>
    </citation>
    <scope>NUCLEOTIDE SEQUENCE</scope>
    <source>
        <strain evidence="2">YMF1.00031</strain>
    </source>
</reference>
<protein>
    <submittedName>
        <fullName evidence="2">Uncharacterized protein</fullName>
    </submittedName>
</protein>
<keyword evidence="3" id="KW-1185">Reference proteome</keyword>
<dbReference type="AlphaFoldDB" id="A0AAD6IZ53"/>
<name>A0AAD6IZ53_DREDA</name>
<accession>A0AAD6IZ53</accession>
<organism evidence="2 3">
    <name type="scientific">Drechslerella dactyloides</name>
    <name type="common">Nematode-trapping fungus</name>
    <name type="synonym">Arthrobotrys dactyloides</name>
    <dbReference type="NCBI Taxonomy" id="74499"/>
    <lineage>
        <taxon>Eukaryota</taxon>
        <taxon>Fungi</taxon>
        <taxon>Dikarya</taxon>
        <taxon>Ascomycota</taxon>
        <taxon>Pezizomycotina</taxon>
        <taxon>Orbiliomycetes</taxon>
        <taxon>Orbiliales</taxon>
        <taxon>Orbiliaceae</taxon>
        <taxon>Drechslerella</taxon>
    </lineage>
</organism>
<gene>
    <name evidence="2" type="ORF">Dda_6099</name>
</gene>
<evidence type="ECO:0000313" key="2">
    <source>
        <dbReference type="EMBL" id="KAJ6259201.1"/>
    </source>
</evidence>
<feature type="region of interest" description="Disordered" evidence="1">
    <location>
        <begin position="168"/>
        <end position="189"/>
    </location>
</feature>
<dbReference type="Proteomes" id="UP001221413">
    <property type="component" value="Unassembled WGS sequence"/>
</dbReference>
<comment type="caution">
    <text evidence="2">The sequence shown here is derived from an EMBL/GenBank/DDBJ whole genome shotgun (WGS) entry which is preliminary data.</text>
</comment>
<proteinExistence type="predicted"/>
<dbReference type="EMBL" id="JAQGDS010000007">
    <property type="protein sequence ID" value="KAJ6259201.1"/>
    <property type="molecule type" value="Genomic_DNA"/>
</dbReference>